<dbReference type="EMBL" id="BMFQ01000001">
    <property type="protein sequence ID" value="GGG40565.1"/>
    <property type="molecule type" value="Genomic_DNA"/>
</dbReference>
<dbReference type="AlphaFoldDB" id="A0A917GDY7"/>
<dbReference type="Pfam" id="PF20469">
    <property type="entry name" value="OLD-like_TOPRIM"/>
    <property type="match status" value="1"/>
</dbReference>
<feature type="domain" description="OLD protein-like TOPRIM" evidence="2">
    <location>
        <begin position="373"/>
        <end position="438"/>
    </location>
</feature>
<dbReference type="Pfam" id="PF13175">
    <property type="entry name" value="AAA_15"/>
    <property type="match status" value="1"/>
</dbReference>
<feature type="domain" description="Endonuclease GajA/Old nuclease/RecF-like AAA" evidence="1">
    <location>
        <begin position="1"/>
        <end position="328"/>
    </location>
</feature>
<gene>
    <name evidence="3" type="ORF">GCM10010976_10260</name>
</gene>
<keyword evidence="3" id="KW-0255">Endonuclease</keyword>
<sequence>MHVSKVLIENYKCFEGRFDLPLSNDVNIIVGNNEAGKSTIIEAIHICLSGLLNGRHLRNHLSQYLFNNIVEKNYLDSLMSDEKIAPPRITIEVYLEDGPALFEGNNNLDKAKASGISLKIEFDSEYQLQYEELLKSDEEIKSIPIEYYKITWRSFARDGLTSQAIPFKSAIIDSTATRFQNGSDIYISRIVRNELDEKQKVEISQAYRSLKEQFKETPSILEINEMITSIADISDKEVKIGVNLATKDAWEFGLTTFLNDVPFQNVGKGEQCIVKTNLSLGNKASKNAGVILIEEPENHLSHTKLNQFIKGITNKSKTKQVIITTHDNFVANKLGLNNLILLHKQKVMTIGDLKEETQEFFQKLPGYQTLRMLLAEKAVLVEGDSDELIVQKAYMKSNDGKLPIEDGIDVISVKLTFKRFLYIAEQLELPVAVVTDNDKNYKRNIKKKYKEFKEVSSIQIFADKRTELNTLEPQFVEANKHQLKKLCEVIELDFEKYNSEELISKKMQKMKTTWALRVFNSSEQLEFPDYINRLIKWCNE</sequence>
<name>A0A917GDY7_9FLAO</name>
<dbReference type="RefSeq" id="WP_188462486.1">
    <property type="nucleotide sequence ID" value="NZ_BMFQ01000001.1"/>
</dbReference>
<dbReference type="InterPro" id="IPR034139">
    <property type="entry name" value="TOPRIM_OLD"/>
</dbReference>
<dbReference type="Proteomes" id="UP000625976">
    <property type="component" value="Unassembled WGS sequence"/>
</dbReference>
<dbReference type="PANTHER" id="PTHR43581">
    <property type="entry name" value="ATP/GTP PHOSPHATASE"/>
    <property type="match status" value="1"/>
</dbReference>
<evidence type="ECO:0000259" key="2">
    <source>
        <dbReference type="Pfam" id="PF20469"/>
    </source>
</evidence>
<dbReference type="InterPro" id="IPR041685">
    <property type="entry name" value="AAA_GajA/Old/RecF-like"/>
</dbReference>
<organism evidence="3 4">
    <name type="scientific">Bizionia arctica</name>
    <dbReference type="NCBI Taxonomy" id="1495645"/>
    <lineage>
        <taxon>Bacteria</taxon>
        <taxon>Pseudomonadati</taxon>
        <taxon>Bacteroidota</taxon>
        <taxon>Flavobacteriia</taxon>
        <taxon>Flavobacteriales</taxon>
        <taxon>Flavobacteriaceae</taxon>
        <taxon>Bizionia</taxon>
    </lineage>
</organism>
<dbReference type="GO" id="GO:0004519">
    <property type="term" value="F:endonuclease activity"/>
    <property type="evidence" value="ECO:0007669"/>
    <property type="project" value="UniProtKB-KW"/>
</dbReference>
<keyword evidence="3" id="KW-0378">Hydrolase</keyword>
<evidence type="ECO:0000259" key="1">
    <source>
        <dbReference type="Pfam" id="PF13175"/>
    </source>
</evidence>
<evidence type="ECO:0000313" key="3">
    <source>
        <dbReference type="EMBL" id="GGG40565.1"/>
    </source>
</evidence>
<reference evidence="3" key="2">
    <citation type="submission" date="2020-09" db="EMBL/GenBank/DDBJ databases">
        <authorList>
            <person name="Sun Q."/>
            <person name="Zhou Y."/>
        </authorList>
    </citation>
    <scope>NUCLEOTIDE SEQUENCE</scope>
    <source>
        <strain evidence="3">CGMCC 1.12751</strain>
    </source>
</reference>
<reference evidence="3" key="1">
    <citation type="journal article" date="2014" name="Int. J. Syst. Evol. Microbiol.">
        <title>Complete genome sequence of Corynebacterium casei LMG S-19264T (=DSM 44701T), isolated from a smear-ripened cheese.</title>
        <authorList>
            <consortium name="US DOE Joint Genome Institute (JGI-PGF)"/>
            <person name="Walter F."/>
            <person name="Albersmeier A."/>
            <person name="Kalinowski J."/>
            <person name="Ruckert C."/>
        </authorList>
    </citation>
    <scope>NUCLEOTIDE SEQUENCE</scope>
    <source>
        <strain evidence="3">CGMCC 1.12751</strain>
    </source>
</reference>
<keyword evidence="3" id="KW-0540">Nuclease</keyword>
<protein>
    <submittedName>
        <fullName evidence="3">ATP-dependent endonuclease</fullName>
    </submittedName>
</protein>
<dbReference type="CDD" id="cd01026">
    <property type="entry name" value="TOPRIM_OLD"/>
    <property type="match status" value="1"/>
</dbReference>
<proteinExistence type="predicted"/>
<dbReference type="SUPFAM" id="SSF52540">
    <property type="entry name" value="P-loop containing nucleoside triphosphate hydrolases"/>
    <property type="match status" value="1"/>
</dbReference>
<dbReference type="InterPro" id="IPR027417">
    <property type="entry name" value="P-loop_NTPase"/>
</dbReference>
<accession>A0A917GDY7</accession>
<dbReference type="PANTHER" id="PTHR43581:SF4">
    <property type="entry name" value="ATP_GTP PHOSPHATASE"/>
    <property type="match status" value="1"/>
</dbReference>
<keyword evidence="4" id="KW-1185">Reference proteome</keyword>
<evidence type="ECO:0000313" key="4">
    <source>
        <dbReference type="Proteomes" id="UP000625976"/>
    </source>
</evidence>
<comment type="caution">
    <text evidence="3">The sequence shown here is derived from an EMBL/GenBank/DDBJ whole genome shotgun (WGS) entry which is preliminary data.</text>
</comment>
<dbReference type="Gene3D" id="3.40.50.300">
    <property type="entry name" value="P-loop containing nucleotide triphosphate hydrolases"/>
    <property type="match status" value="1"/>
</dbReference>
<dbReference type="InterPro" id="IPR051396">
    <property type="entry name" value="Bact_Antivir_Def_Nuclease"/>
</dbReference>